<evidence type="ECO:0000256" key="7">
    <source>
        <dbReference type="ARBA" id="ARBA00022670"/>
    </source>
</evidence>
<dbReference type="GO" id="GO:0008955">
    <property type="term" value="F:peptidoglycan glycosyltransferase activity"/>
    <property type="evidence" value="ECO:0007669"/>
    <property type="project" value="UniProtKB-EC"/>
</dbReference>
<keyword evidence="6" id="KW-0121">Carboxypeptidase</keyword>
<evidence type="ECO:0000256" key="17">
    <source>
        <dbReference type="ARBA" id="ARBA00023316"/>
    </source>
</evidence>
<evidence type="ECO:0000256" key="16">
    <source>
        <dbReference type="ARBA" id="ARBA00023268"/>
    </source>
</evidence>
<keyword evidence="5" id="KW-1003">Cell membrane</keyword>
<evidence type="ECO:0000256" key="3">
    <source>
        <dbReference type="ARBA" id="ARBA00007090"/>
    </source>
</evidence>
<evidence type="ECO:0000259" key="22">
    <source>
        <dbReference type="Pfam" id="PF00912"/>
    </source>
</evidence>
<accession>A0A1H2DSQ4</accession>
<dbReference type="Pfam" id="PF00912">
    <property type="entry name" value="Transgly"/>
    <property type="match status" value="1"/>
</dbReference>
<evidence type="ECO:0000256" key="5">
    <source>
        <dbReference type="ARBA" id="ARBA00022475"/>
    </source>
</evidence>
<evidence type="ECO:0000256" key="19">
    <source>
        <dbReference type="ARBA" id="ARBA00049902"/>
    </source>
</evidence>
<dbReference type="UniPathway" id="UPA00219"/>
<comment type="catalytic activity">
    <reaction evidence="19">
        <text>[GlcNAc-(1-&gt;4)-Mur2Ac(oyl-L-Ala-gamma-D-Glu-L-Lys-D-Ala-D-Ala)](n)-di-trans,octa-cis-undecaprenyl diphosphate + beta-D-GlcNAc-(1-&gt;4)-Mur2Ac(oyl-L-Ala-gamma-D-Glu-L-Lys-D-Ala-D-Ala)-di-trans,octa-cis-undecaprenyl diphosphate = [GlcNAc-(1-&gt;4)-Mur2Ac(oyl-L-Ala-gamma-D-Glu-L-Lys-D-Ala-D-Ala)](n+1)-di-trans,octa-cis-undecaprenyl diphosphate + di-trans,octa-cis-undecaprenyl diphosphate + H(+)</text>
        <dbReference type="Rhea" id="RHEA:23708"/>
        <dbReference type="Rhea" id="RHEA-COMP:9602"/>
        <dbReference type="Rhea" id="RHEA-COMP:9603"/>
        <dbReference type="ChEBI" id="CHEBI:15378"/>
        <dbReference type="ChEBI" id="CHEBI:58405"/>
        <dbReference type="ChEBI" id="CHEBI:60033"/>
        <dbReference type="ChEBI" id="CHEBI:78435"/>
        <dbReference type="EC" id="2.4.99.28"/>
    </reaction>
</comment>
<keyword evidence="17" id="KW-0961">Cell wall biogenesis/degradation</keyword>
<dbReference type="FunFam" id="1.10.3810.10:FF:000003">
    <property type="entry name" value="Penicillin-binding protein 1a"/>
    <property type="match status" value="1"/>
</dbReference>
<evidence type="ECO:0000256" key="1">
    <source>
        <dbReference type="ARBA" id="ARBA00004236"/>
    </source>
</evidence>
<evidence type="ECO:0000256" key="14">
    <source>
        <dbReference type="ARBA" id="ARBA00022989"/>
    </source>
</evidence>
<evidence type="ECO:0000256" key="20">
    <source>
        <dbReference type="ARBA" id="ARBA00060592"/>
    </source>
</evidence>
<name>A0A1H2DSQ4_9BACT</name>
<evidence type="ECO:0000256" key="15">
    <source>
        <dbReference type="ARBA" id="ARBA00023136"/>
    </source>
</evidence>
<proteinExistence type="inferred from homology"/>
<organism evidence="23 24">
    <name type="scientific">Desulfobacula phenolica</name>
    <dbReference type="NCBI Taxonomy" id="90732"/>
    <lineage>
        <taxon>Bacteria</taxon>
        <taxon>Pseudomonadati</taxon>
        <taxon>Thermodesulfobacteriota</taxon>
        <taxon>Desulfobacteria</taxon>
        <taxon>Desulfobacterales</taxon>
        <taxon>Desulfobacteraceae</taxon>
        <taxon>Desulfobacula</taxon>
    </lineage>
</organism>
<dbReference type="InterPro" id="IPR023346">
    <property type="entry name" value="Lysozyme-like_dom_sf"/>
</dbReference>
<comment type="similarity">
    <text evidence="3">In the C-terminal section; belongs to the transpeptidase family.</text>
</comment>
<comment type="pathway">
    <text evidence="20">Glycan biosynthesis.</text>
</comment>
<dbReference type="InterPro" id="IPR012338">
    <property type="entry name" value="Beta-lactam/transpept-like"/>
</dbReference>
<keyword evidence="7" id="KW-0645">Protease</keyword>
<evidence type="ECO:0000256" key="4">
    <source>
        <dbReference type="ARBA" id="ARBA00007739"/>
    </source>
</evidence>
<keyword evidence="10" id="KW-0812">Transmembrane</keyword>
<comment type="similarity">
    <text evidence="4">In the N-terminal section; belongs to the glycosyltransferase 51 family.</text>
</comment>
<dbReference type="GO" id="GO:0071555">
    <property type="term" value="P:cell wall organization"/>
    <property type="evidence" value="ECO:0007669"/>
    <property type="project" value="UniProtKB-KW"/>
</dbReference>
<dbReference type="GO" id="GO:0009252">
    <property type="term" value="P:peptidoglycan biosynthetic process"/>
    <property type="evidence" value="ECO:0007669"/>
    <property type="project" value="UniProtKB-UniPathway"/>
</dbReference>
<evidence type="ECO:0000256" key="8">
    <source>
        <dbReference type="ARBA" id="ARBA00022676"/>
    </source>
</evidence>
<keyword evidence="14" id="KW-1133">Transmembrane helix</keyword>
<dbReference type="SUPFAM" id="SSF56601">
    <property type="entry name" value="beta-lactamase/transpeptidase-like"/>
    <property type="match status" value="1"/>
</dbReference>
<dbReference type="PANTHER" id="PTHR32282:SF11">
    <property type="entry name" value="PENICILLIN-BINDING PROTEIN 1B"/>
    <property type="match status" value="1"/>
</dbReference>
<dbReference type="Gene3D" id="1.10.3810.10">
    <property type="entry name" value="Biosynthetic peptidoglycan transglycosylase-like"/>
    <property type="match status" value="1"/>
</dbReference>
<evidence type="ECO:0000259" key="21">
    <source>
        <dbReference type="Pfam" id="PF00905"/>
    </source>
</evidence>
<dbReference type="Gene3D" id="3.40.710.10">
    <property type="entry name" value="DD-peptidase/beta-lactamase superfamily"/>
    <property type="match status" value="1"/>
</dbReference>
<dbReference type="SUPFAM" id="SSF53955">
    <property type="entry name" value="Lysozyme-like"/>
    <property type="match status" value="1"/>
</dbReference>
<dbReference type="InterPro" id="IPR001460">
    <property type="entry name" value="PCN-bd_Tpept"/>
</dbReference>
<sequence length="644" mass="71419">MLKRNSILLSIALVGIFFGIPAGAFFSLFHDLPQINSLKQFKPSSVTTVFSSDKQILAKFYIEKRFPVSIDKIPKNLINAILTIEDRTFYKHSGVNLKAIARAIIHDLKAGKFKQGASTLTQQLAKTLYLTSEKSIVRKIKEAILTLQIERRYTKNEILELYLNLIYLGSGAYGVEAASQTYFNKSVSDLTLDQAALIAGLPKAPSVYSPIKNPDLAQKRRNIVLRQMLDTNIITTQEYNLAKATKIEAPLPQKNMNPAAYFIEYIKTVLKQQFDLENIYSNGLNIYTTLNLDLQLAANNSVSNRMAQLETRVKKHGKPYSKLECALVAIDIKTGAILSMAGGVNFNKSSFNRAVYAKRQPGSAFKPFVYATAITRGFSQNDTLLDAPLSYKLENNQTWQVNNFSKTYSGEITLRKALALSKNTPVVRLIEAIGPAKVIEFAQKAGVSSKLHPNLSLALGTSEVSLMELTTAYIPFANMGFKVAPFSIIKITDSDFRIMYQTSIQKQSIMSRQNAAIMSDLLKAVILEGTGKKAMIIQKDIAGKSGTTDNYKDALFIGFNPDIAVGVWVGNDDSTSLGKYETGAKAALPIWIDYMKHFLSTNSCQYFDIPDGTKMIYMNPNTGKISREQISGTVKALIKIKDNK</sequence>
<evidence type="ECO:0000256" key="9">
    <source>
        <dbReference type="ARBA" id="ARBA00022679"/>
    </source>
</evidence>
<dbReference type="GO" id="GO:0009002">
    <property type="term" value="F:serine-type D-Ala-D-Ala carboxypeptidase activity"/>
    <property type="evidence" value="ECO:0007669"/>
    <property type="project" value="UniProtKB-EC"/>
</dbReference>
<gene>
    <name evidence="23" type="ORF">SAMN04487931_1029</name>
</gene>
<dbReference type="GO" id="GO:0008360">
    <property type="term" value="P:regulation of cell shape"/>
    <property type="evidence" value="ECO:0007669"/>
    <property type="project" value="UniProtKB-KW"/>
</dbReference>
<dbReference type="GO" id="GO:0006508">
    <property type="term" value="P:proteolysis"/>
    <property type="evidence" value="ECO:0007669"/>
    <property type="project" value="UniProtKB-KW"/>
</dbReference>
<dbReference type="Pfam" id="PF00905">
    <property type="entry name" value="Transpeptidase"/>
    <property type="match status" value="1"/>
</dbReference>
<reference evidence="24" key="1">
    <citation type="submission" date="2016-10" db="EMBL/GenBank/DDBJ databases">
        <authorList>
            <person name="Varghese N."/>
            <person name="Submissions S."/>
        </authorList>
    </citation>
    <scope>NUCLEOTIDE SEQUENCE [LARGE SCALE GENOMIC DNA]</scope>
    <source>
        <strain evidence="24">DSM 3384</strain>
    </source>
</reference>
<comment type="pathway">
    <text evidence="2">Cell wall biogenesis; peptidoglycan biosynthesis.</text>
</comment>
<evidence type="ECO:0000256" key="13">
    <source>
        <dbReference type="ARBA" id="ARBA00022984"/>
    </source>
</evidence>
<evidence type="ECO:0000256" key="12">
    <source>
        <dbReference type="ARBA" id="ARBA00022960"/>
    </source>
</evidence>
<feature type="domain" description="Glycosyl transferase family 51" evidence="22">
    <location>
        <begin position="55"/>
        <end position="228"/>
    </location>
</feature>
<keyword evidence="24" id="KW-1185">Reference proteome</keyword>
<protein>
    <submittedName>
        <fullName evidence="23">Penicillin-binding protein 1A</fullName>
    </submittedName>
</protein>
<keyword evidence="13" id="KW-0573">Peptidoglycan synthesis</keyword>
<dbReference type="GO" id="GO:0005886">
    <property type="term" value="C:plasma membrane"/>
    <property type="evidence" value="ECO:0007669"/>
    <property type="project" value="UniProtKB-SubCell"/>
</dbReference>
<evidence type="ECO:0000256" key="10">
    <source>
        <dbReference type="ARBA" id="ARBA00022692"/>
    </source>
</evidence>
<evidence type="ECO:0000313" key="23">
    <source>
        <dbReference type="EMBL" id="SDT85448.1"/>
    </source>
</evidence>
<dbReference type="AlphaFoldDB" id="A0A1H2DSQ4"/>
<keyword evidence="8" id="KW-0328">Glycosyltransferase</keyword>
<dbReference type="GO" id="GO:0030288">
    <property type="term" value="C:outer membrane-bounded periplasmic space"/>
    <property type="evidence" value="ECO:0007669"/>
    <property type="project" value="TreeGrafter"/>
</dbReference>
<keyword evidence="11" id="KW-0378">Hydrolase</keyword>
<feature type="domain" description="Penicillin-binding protein transpeptidase" evidence="21">
    <location>
        <begin position="326"/>
        <end position="573"/>
    </location>
</feature>
<keyword evidence="16" id="KW-0511">Multifunctional enzyme</keyword>
<keyword evidence="12" id="KW-0133">Cell shape</keyword>
<evidence type="ECO:0000256" key="18">
    <source>
        <dbReference type="ARBA" id="ARBA00034000"/>
    </source>
</evidence>
<dbReference type="InterPro" id="IPR036950">
    <property type="entry name" value="PBP_transglycosylase"/>
</dbReference>
<evidence type="ECO:0000256" key="11">
    <source>
        <dbReference type="ARBA" id="ARBA00022801"/>
    </source>
</evidence>
<dbReference type="NCBIfam" id="TIGR02074">
    <property type="entry name" value="PBP_1a_fam"/>
    <property type="match status" value="1"/>
</dbReference>
<dbReference type="Proteomes" id="UP000199608">
    <property type="component" value="Unassembled WGS sequence"/>
</dbReference>
<evidence type="ECO:0000256" key="2">
    <source>
        <dbReference type="ARBA" id="ARBA00004752"/>
    </source>
</evidence>
<comment type="subcellular location">
    <subcellularLocation>
        <location evidence="1">Cell membrane</location>
    </subcellularLocation>
</comment>
<dbReference type="EMBL" id="FNLL01000002">
    <property type="protein sequence ID" value="SDT85448.1"/>
    <property type="molecule type" value="Genomic_DNA"/>
</dbReference>
<keyword evidence="15" id="KW-0472">Membrane</keyword>
<dbReference type="InterPro" id="IPR001264">
    <property type="entry name" value="Glyco_trans_51"/>
</dbReference>
<keyword evidence="9" id="KW-0808">Transferase</keyword>
<dbReference type="PANTHER" id="PTHR32282">
    <property type="entry name" value="BINDING PROTEIN TRANSPEPTIDASE, PUTATIVE-RELATED"/>
    <property type="match status" value="1"/>
</dbReference>
<dbReference type="RefSeq" id="WP_092230111.1">
    <property type="nucleotide sequence ID" value="NZ_FNLL01000002.1"/>
</dbReference>
<dbReference type="GO" id="GO:0008658">
    <property type="term" value="F:penicillin binding"/>
    <property type="evidence" value="ECO:0007669"/>
    <property type="project" value="InterPro"/>
</dbReference>
<evidence type="ECO:0000256" key="6">
    <source>
        <dbReference type="ARBA" id="ARBA00022645"/>
    </source>
</evidence>
<evidence type="ECO:0000313" key="24">
    <source>
        <dbReference type="Proteomes" id="UP000199608"/>
    </source>
</evidence>
<dbReference type="InterPro" id="IPR050396">
    <property type="entry name" value="Glycosyltr_51/Transpeptidase"/>
</dbReference>
<comment type="catalytic activity">
    <reaction evidence="18">
        <text>Preferential cleavage: (Ac)2-L-Lys-D-Ala-|-D-Ala. Also transpeptidation of peptidyl-alanyl moieties that are N-acyl substituents of D-alanine.</text>
        <dbReference type="EC" id="3.4.16.4"/>
    </reaction>
</comment>